<sequence>MAVFINHTNHPAASWSPEQKQAALAYGPIMDFAFPELSVNYTKKQIAELTQKSFAQILAMHPSAVLCQGEFTYTYGLVKLLKEKGIPVLAACSERIAHEEQQGGISRKVSYFQFVQFREY</sequence>
<dbReference type="Proteomes" id="UP000323646">
    <property type="component" value="Unassembled WGS sequence"/>
</dbReference>
<gene>
    <name evidence="1" type="ORF">FZ040_06800</name>
</gene>
<evidence type="ECO:0000313" key="1">
    <source>
        <dbReference type="EMBL" id="TYZ22921.1"/>
    </source>
</evidence>
<protein>
    <submittedName>
        <fullName evidence="1">CRISPR-associated protein</fullName>
    </submittedName>
</protein>
<reference evidence="1 2" key="1">
    <citation type="submission" date="2019-08" db="EMBL/GenBank/DDBJ databases">
        <title>Selenomonas sp. mPRGC5 and Selenomonas sp. mPRGC8 isolated from ruminal fluid of dairy goat (Capra hircus).</title>
        <authorList>
            <person name="Poothong S."/>
            <person name="Nuengjamnong C."/>
            <person name="Tanasupawat S."/>
        </authorList>
    </citation>
    <scope>NUCLEOTIDE SEQUENCE [LARGE SCALE GENOMIC DNA]</scope>
    <source>
        <strain evidence="2">mPRGC5</strain>
    </source>
</reference>
<name>A0A5D6W385_9FIRM</name>
<dbReference type="EMBL" id="VTOY01000004">
    <property type="protein sequence ID" value="TYZ22921.1"/>
    <property type="molecule type" value="Genomic_DNA"/>
</dbReference>
<evidence type="ECO:0000313" key="2">
    <source>
        <dbReference type="Proteomes" id="UP000323646"/>
    </source>
</evidence>
<organism evidence="1 2">
    <name type="scientific">Selenomonas ruminis</name>
    <dbReference type="NCBI Taxonomy" id="2593411"/>
    <lineage>
        <taxon>Bacteria</taxon>
        <taxon>Bacillati</taxon>
        <taxon>Bacillota</taxon>
        <taxon>Negativicutes</taxon>
        <taxon>Selenomonadales</taxon>
        <taxon>Selenomonadaceae</taxon>
        <taxon>Selenomonas</taxon>
    </lineage>
</organism>
<keyword evidence="2" id="KW-1185">Reference proteome</keyword>
<proteinExistence type="predicted"/>
<accession>A0A5D6W385</accession>
<dbReference type="AlphaFoldDB" id="A0A5D6W385"/>
<dbReference type="RefSeq" id="WP_149171315.1">
    <property type="nucleotide sequence ID" value="NZ_VTOY01000004.1"/>
</dbReference>
<dbReference type="OrthoDB" id="1452810at2"/>
<comment type="caution">
    <text evidence="1">The sequence shown here is derived from an EMBL/GenBank/DDBJ whole genome shotgun (WGS) entry which is preliminary data.</text>
</comment>